<accession>A0A1R3H905</accession>
<dbReference type="AlphaFoldDB" id="A0A1R3H905"/>
<feature type="domain" description="Disease resistance R13L4/SHOC-2-like LRR" evidence="4">
    <location>
        <begin position="4"/>
        <end position="255"/>
    </location>
</feature>
<keyword evidence="1" id="KW-0677">Repeat</keyword>
<evidence type="ECO:0000313" key="6">
    <source>
        <dbReference type="Proteomes" id="UP000187203"/>
    </source>
</evidence>
<organism evidence="5 6">
    <name type="scientific">Corchorus olitorius</name>
    <dbReference type="NCBI Taxonomy" id="93759"/>
    <lineage>
        <taxon>Eukaryota</taxon>
        <taxon>Viridiplantae</taxon>
        <taxon>Streptophyta</taxon>
        <taxon>Embryophyta</taxon>
        <taxon>Tracheophyta</taxon>
        <taxon>Spermatophyta</taxon>
        <taxon>Magnoliopsida</taxon>
        <taxon>eudicotyledons</taxon>
        <taxon>Gunneridae</taxon>
        <taxon>Pentapetalae</taxon>
        <taxon>rosids</taxon>
        <taxon>malvids</taxon>
        <taxon>Malvales</taxon>
        <taxon>Malvaceae</taxon>
        <taxon>Grewioideae</taxon>
        <taxon>Apeibeae</taxon>
        <taxon>Corchorus</taxon>
    </lineage>
</organism>
<comment type="caution">
    <text evidence="5">The sequence shown here is derived from an EMBL/GenBank/DDBJ whole genome shotgun (WGS) entry which is preliminary data.</text>
</comment>
<dbReference type="STRING" id="93759.A0A1R3H905"/>
<proteinExistence type="predicted"/>
<evidence type="ECO:0000259" key="4">
    <source>
        <dbReference type="Pfam" id="PF23598"/>
    </source>
</evidence>
<dbReference type="EMBL" id="AWUE01020720">
    <property type="protein sequence ID" value="OMO66829.1"/>
    <property type="molecule type" value="Genomic_DNA"/>
</dbReference>
<dbReference type="InterPro" id="IPR050905">
    <property type="entry name" value="Plant_NBS-LRR"/>
</dbReference>
<feature type="region of interest" description="Disordered" evidence="3">
    <location>
        <begin position="327"/>
        <end position="349"/>
    </location>
</feature>
<keyword evidence="2" id="KW-0611">Plant defense</keyword>
<dbReference type="InterPro" id="IPR032675">
    <property type="entry name" value="LRR_dom_sf"/>
</dbReference>
<sequence>MSSLQVLDLSGNQGLVELPPEIGILRTLQYLNLSLTSIRQLPTGLANLRNLRCLLLDYNTNLKGIPPIVISCLSLLQVYSKMNGVMDYFDEVEASADDEIAFLEVLEKMSCLNKICITIFAAPSVEMILNSFKLRHCIRKLTLMECSGLTSLLLISPEGATSNRRKIEIFRNLTRFELFRCCSLKQIIMSDSLYLPNLHQVYIGVCPLLLNLNCLAYAINLKILTVLDCESMEEIISESSEEEKAFPKLKTISLTRLRKLKSISRSPISSSSLFEIEVSQCPSLKQLPLDIESADFLKKIRGETEWWEGLIWDREVVKDACSSKFVSTSSSRFRPPGKTKDQISSTSKG</sequence>
<evidence type="ECO:0000256" key="2">
    <source>
        <dbReference type="ARBA" id="ARBA00022821"/>
    </source>
</evidence>
<dbReference type="Gene3D" id="3.80.10.10">
    <property type="entry name" value="Ribonuclease Inhibitor"/>
    <property type="match status" value="1"/>
</dbReference>
<dbReference type="PANTHER" id="PTHR33463:SF180">
    <property type="entry name" value="DISEASE RESISTANCE PROTEIN RPS5"/>
    <property type="match status" value="1"/>
</dbReference>
<dbReference type="InterPro" id="IPR055414">
    <property type="entry name" value="LRR_R13L4/SHOC2-like"/>
</dbReference>
<evidence type="ECO:0000256" key="1">
    <source>
        <dbReference type="ARBA" id="ARBA00022737"/>
    </source>
</evidence>
<dbReference type="OrthoDB" id="664960at2759"/>
<dbReference type="Proteomes" id="UP000187203">
    <property type="component" value="Unassembled WGS sequence"/>
</dbReference>
<protein>
    <submittedName>
        <fullName evidence="5">Disease resistance protein RPS5</fullName>
    </submittedName>
</protein>
<dbReference type="PANTHER" id="PTHR33463">
    <property type="entry name" value="NB-ARC DOMAIN-CONTAINING PROTEIN-RELATED"/>
    <property type="match status" value="1"/>
</dbReference>
<evidence type="ECO:0000313" key="5">
    <source>
        <dbReference type="EMBL" id="OMO66829.1"/>
    </source>
</evidence>
<dbReference type="Pfam" id="PF23598">
    <property type="entry name" value="LRR_14"/>
    <property type="match status" value="1"/>
</dbReference>
<name>A0A1R3H905_9ROSI</name>
<reference evidence="6" key="1">
    <citation type="submission" date="2013-09" db="EMBL/GenBank/DDBJ databases">
        <title>Corchorus olitorius genome sequencing.</title>
        <authorList>
            <person name="Alam M."/>
            <person name="Haque M.S."/>
            <person name="Islam M.S."/>
            <person name="Emdad E.M."/>
            <person name="Islam M.M."/>
            <person name="Ahmed B."/>
            <person name="Halim A."/>
            <person name="Hossen Q.M.M."/>
            <person name="Hossain M.Z."/>
            <person name="Ahmed R."/>
            <person name="Khan M.M."/>
            <person name="Islam R."/>
            <person name="Rashid M.M."/>
            <person name="Khan S.A."/>
            <person name="Rahman M.S."/>
            <person name="Alam M."/>
            <person name="Yahiya A.S."/>
            <person name="Khan M.S."/>
            <person name="Azam M.S."/>
            <person name="Haque T."/>
            <person name="Lashkar M.Z.H."/>
            <person name="Akhand A.I."/>
            <person name="Morshed G."/>
            <person name="Roy S."/>
            <person name="Uddin K.S."/>
            <person name="Rabeya T."/>
            <person name="Hossain A.S."/>
            <person name="Chowdhury A."/>
            <person name="Snigdha A.R."/>
            <person name="Mortoza M.S."/>
            <person name="Matin S.A."/>
            <person name="Hoque S.M.E."/>
            <person name="Islam M.K."/>
            <person name="Roy D.K."/>
            <person name="Haider R."/>
            <person name="Moosa M.M."/>
            <person name="Elias S.M."/>
            <person name="Hasan A.M."/>
            <person name="Jahan S."/>
            <person name="Shafiuddin M."/>
            <person name="Mahmood N."/>
            <person name="Shommy N.S."/>
        </authorList>
    </citation>
    <scope>NUCLEOTIDE SEQUENCE [LARGE SCALE GENOMIC DNA]</scope>
    <source>
        <strain evidence="6">cv. O-4</strain>
    </source>
</reference>
<evidence type="ECO:0000256" key="3">
    <source>
        <dbReference type="SAM" id="MobiDB-lite"/>
    </source>
</evidence>
<dbReference type="SUPFAM" id="SSF52058">
    <property type="entry name" value="L domain-like"/>
    <property type="match status" value="1"/>
</dbReference>
<gene>
    <name evidence="5" type="ORF">COLO4_30336</name>
</gene>
<keyword evidence="6" id="KW-1185">Reference proteome</keyword>